<reference evidence="2" key="1">
    <citation type="submission" date="2021-12" db="EMBL/GenBank/DDBJ databases">
        <title>Bradyrhizobium xenonodulans sp. nov.</title>
        <authorList>
            <person name="Claassens R."/>
            <person name="Venter S.N."/>
            <person name="Beukes C.W."/>
            <person name="Stepkowski T."/>
            <person name="Steenkamp E.T."/>
        </authorList>
    </citation>
    <scope>NUCLEOTIDE SEQUENCE</scope>
    <source>
        <strain evidence="2">14AB</strain>
    </source>
</reference>
<organism evidence="2 3">
    <name type="scientific">Bradyrhizobium xenonodulans</name>
    <dbReference type="NCBI Taxonomy" id="2736875"/>
    <lineage>
        <taxon>Bacteria</taxon>
        <taxon>Pseudomonadati</taxon>
        <taxon>Pseudomonadota</taxon>
        <taxon>Alphaproteobacteria</taxon>
        <taxon>Hyphomicrobiales</taxon>
        <taxon>Nitrobacteraceae</taxon>
        <taxon>Bradyrhizobium</taxon>
    </lineage>
</organism>
<dbReference type="EMBL" id="CP089391">
    <property type="protein sequence ID" value="WBL81545.1"/>
    <property type="molecule type" value="Genomic_DNA"/>
</dbReference>
<keyword evidence="1" id="KW-1133">Transmembrane helix</keyword>
<keyword evidence="1" id="KW-0812">Transmembrane</keyword>
<evidence type="ECO:0000256" key="1">
    <source>
        <dbReference type="SAM" id="Phobius"/>
    </source>
</evidence>
<dbReference type="Proteomes" id="UP001179614">
    <property type="component" value="Chromosome"/>
</dbReference>
<evidence type="ECO:0000313" key="3">
    <source>
        <dbReference type="Proteomes" id="UP001179614"/>
    </source>
</evidence>
<evidence type="ECO:0000313" key="2">
    <source>
        <dbReference type="EMBL" id="WBL81545.1"/>
    </source>
</evidence>
<sequence length="78" mass="8396">MQGQSRPLLRVISWLRAVRVLLIAPDPATRETSPLLILAVTALALLLAILEVDLHGADLQSLGLMGDAFPIDPVFKSP</sequence>
<gene>
    <name evidence="2" type="ORF">I3J27_14385</name>
</gene>
<keyword evidence="3" id="KW-1185">Reference proteome</keyword>
<name>A0ABY7MT26_9BRAD</name>
<dbReference type="RefSeq" id="WP_270170281.1">
    <property type="nucleotide sequence ID" value="NZ_CP089391.1"/>
</dbReference>
<keyword evidence="1" id="KW-0472">Membrane</keyword>
<feature type="transmembrane region" description="Helical" evidence="1">
    <location>
        <begin position="36"/>
        <end position="54"/>
    </location>
</feature>
<proteinExistence type="predicted"/>
<protein>
    <submittedName>
        <fullName evidence="2">Uncharacterized protein</fullName>
    </submittedName>
</protein>
<accession>A0ABY7MT26</accession>